<sequence length="157" mass="16943">MLMILAYVAELLNKTFVSLKHVYCICKTDAAWSKEKLLAGLGWIFSGATLGTPITGSAVEASVKSPLIAEAVAIRAALCMAITLEIASIEVFSDNQTLVRAISGTTQAKEIIDIVKDIRSITSEFASSSFSFIPRSQNLTVDSLAKEALRFYYSPSV</sequence>
<protein>
    <submittedName>
        <fullName evidence="3">Uncharacterized protein LOC130499116</fullName>
    </submittedName>
</protein>
<dbReference type="InterPro" id="IPR012337">
    <property type="entry name" value="RNaseH-like_sf"/>
</dbReference>
<reference evidence="3" key="2">
    <citation type="submission" date="2025-08" db="UniProtKB">
        <authorList>
            <consortium name="RefSeq"/>
        </authorList>
    </citation>
    <scope>IDENTIFICATION</scope>
    <source>
        <tissue evidence="3">Leaf</tissue>
    </source>
</reference>
<dbReference type="GO" id="GO:0004523">
    <property type="term" value="F:RNA-DNA hybrid ribonuclease activity"/>
    <property type="evidence" value="ECO:0007669"/>
    <property type="project" value="InterPro"/>
</dbReference>
<proteinExistence type="predicted"/>
<dbReference type="KEGG" id="rsz:130499116"/>
<dbReference type="Pfam" id="PF13456">
    <property type="entry name" value="RVT_3"/>
    <property type="match status" value="1"/>
</dbReference>
<dbReference type="InterPro" id="IPR002156">
    <property type="entry name" value="RNaseH_domain"/>
</dbReference>
<dbReference type="RefSeq" id="XP_056849002.1">
    <property type="nucleotide sequence ID" value="XM_056993022.1"/>
</dbReference>
<dbReference type="InterPro" id="IPR036397">
    <property type="entry name" value="RNaseH_sf"/>
</dbReference>
<reference evidence="2" key="1">
    <citation type="journal article" date="2019" name="Database">
        <title>The radish genome database (RadishGD): an integrated information resource for radish genomics.</title>
        <authorList>
            <person name="Yu H.J."/>
            <person name="Baek S."/>
            <person name="Lee Y.J."/>
            <person name="Cho A."/>
            <person name="Mun J.H."/>
        </authorList>
    </citation>
    <scope>NUCLEOTIDE SEQUENCE [LARGE SCALE GENOMIC DNA]</scope>
    <source>
        <strain evidence="2">cv. WK10039</strain>
    </source>
</reference>
<dbReference type="CDD" id="cd06222">
    <property type="entry name" value="RNase_H_like"/>
    <property type="match status" value="1"/>
</dbReference>
<dbReference type="OrthoDB" id="1407557at2759"/>
<feature type="domain" description="RNase H type-1" evidence="1">
    <location>
        <begin position="28"/>
        <end position="148"/>
    </location>
</feature>
<accession>A0A9W3CBY8</accession>
<dbReference type="InterPro" id="IPR044730">
    <property type="entry name" value="RNase_H-like_dom_plant"/>
</dbReference>
<dbReference type="Proteomes" id="UP000504610">
    <property type="component" value="Chromosome 8"/>
</dbReference>
<dbReference type="PANTHER" id="PTHR34146">
    <property type="entry name" value="POLYNUCLEOTIDYL TRANSFERASE, RIBONUCLEASE H-LIKE SUPERFAMILY PROTEIN-RELATED"/>
    <property type="match status" value="1"/>
</dbReference>
<evidence type="ECO:0000313" key="3">
    <source>
        <dbReference type="RefSeq" id="XP_056849002.1"/>
    </source>
</evidence>
<dbReference type="GeneID" id="130499116"/>
<dbReference type="Gene3D" id="3.30.420.10">
    <property type="entry name" value="Ribonuclease H-like superfamily/Ribonuclease H"/>
    <property type="match status" value="1"/>
</dbReference>
<organism evidence="2 3">
    <name type="scientific">Raphanus sativus</name>
    <name type="common">Radish</name>
    <name type="synonym">Raphanus raphanistrum var. sativus</name>
    <dbReference type="NCBI Taxonomy" id="3726"/>
    <lineage>
        <taxon>Eukaryota</taxon>
        <taxon>Viridiplantae</taxon>
        <taxon>Streptophyta</taxon>
        <taxon>Embryophyta</taxon>
        <taxon>Tracheophyta</taxon>
        <taxon>Spermatophyta</taxon>
        <taxon>Magnoliopsida</taxon>
        <taxon>eudicotyledons</taxon>
        <taxon>Gunneridae</taxon>
        <taxon>Pentapetalae</taxon>
        <taxon>rosids</taxon>
        <taxon>malvids</taxon>
        <taxon>Brassicales</taxon>
        <taxon>Brassicaceae</taxon>
        <taxon>Brassiceae</taxon>
        <taxon>Raphanus</taxon>
    </lineage>
</organism>
<dbReference type="AlphaFoldDB" id="A0A9W3CBY8"/>
<dbReference type="SUPFAM" id="SSF53098">
    <property type="entry name" value="Ribonuclease H-like"/>
    <property type="match status" value="1"/>
</dbReference>
<name>A0A9W3CBY8_RAPSA</name>
<evidence type="ECO:0000259" key="1">
    <source>
        <dbReference type="Pfam" id="PF13456"/>
    </source>
</evidence>
<dbReference type="GO" id="GO:0003676">
    <property type="term" value="F:nucleic acid binding"/>
    <property type="evidence" value="ECO:0007669"/>
    <property type="project" value="InterPro"/>
</dbReference>
<dbReference type="PANTHER" id="PTHR34146:SF11">
    <property type="entry name" value="RIBONUCLEASE H-LIKE SUPERFAMILY PROTEIN"/>
    <property type="match status" value="1"/>
</dbReference>
<gene>
    <name evidence="3" type="primary">LOC130499116</name>
</gene>
<keyword evidence="2" id="KW-1185">Reference proteome</keyword>
<evidence type="ECO:0000313" key="2">
    <source>
        <dbReference type="Proteomes" id="UP000504610"/>
    </source>
</evidence>